<dbReference type="OMA" id="EKKSYRM"/>
<dbReference type="KEGG" id="cel:CELE_C24H10.2"/>
<keyword evidence="2" id="KW-1185">Reference proteome</keyword>
<sequence>MNGSQRVPEISQKIKMTGGSKLFDDAVTVQINMKENKNIEKVSNFRRFNSNQARVEKDRNQASMIFDTDDIDSGNGSKNSKMEVKITINMKQIEKHHREIDSYISPFSPSPDSIFLRIPLLPQDYARIEEARASLDQLVRKCHQMTPKIIPPNDAKNFLQNLRRIDVRCSALYPRPPAPGDKEKKSYRMCPCFEPEIEDIERLVVHYDGVFQAIKYFHNLDLFMEHQRAEKRNLFGLDCSDDEDDHFEDEEEYEHECRHHCTCNNEDEEDVKMGQDNDRKKLESKMIKKFEQKGFYYNAEKQRALLRESLQKLALNSGPGSGSGSGL</sequence>
<evidence type="ECO:0000313" key="1">
    <source>
        <dbReference type="EMBL" id="CCD65554.1"/>
    </source>
</evidence>
<gene>
    <name evidence="1 3" type="ORF">C24H10.2</name>
    <name evidence="1" type="ORF">CELE_C24H10.2</name>
</gene>
<dbReference type="Proteomes" id="UP000001940">
    <property type="component" value="Chromosome X"/>
</dbReference>
<dbReference type="GeneID" id="182856"/>
<accession>Q18134</accession>
<dbReference type="OrthoDB" id="5866708at2759"/>
<dbReference type="WormBase" id="C24H10.2">
    <property type="protein sequence ID" value="CE04067"/>
    <property type="gene ID" value="WBGene00016068"/>
</dbReference>
<proteinExistence type="predicted"/>
<evidence type="ECO:0000313" key="2">
    <source>
        <dbReference type="Proteomes" id="UP000001940"/>
    </source>
</evidence>
<organism evidence="1 2">
    <name type="scientific">Caenorhabditis elegans</name>
    <dbReference type="NCBI Taxonomy" id="6239"/>
    <lineage>
        <taxon>Eukaryota</taxon>
        <taxon>Metazoa</taxon>
        <taxon>Ecdysozoa</taxon>
        <taxon>Nematoda</taxon>
        <taxon>Chromadorea</taxon>
        <taxon>Rhabditida</taxon>
        <taxon>Rhabditina</taxon>
        <taxon>Rhabditomorpha</taxon>
        <taxon>Rhabditoidea</taxon>
        <taxon>Rhabditidae</taxon>
        <taxon>Peloderinae</taxon>
        <taxon>Caenorhabditis</taxon>
    </lineage>
</organism>
<dbReference type="RefSeq" id="NP_508862.1">
    <property type="nucleotide sequence ID" value="NM_076461.2"/>
</dbReference>
<name>Q18134_CAEEL</name>
<dbReference type="PaxDb" id="6239-C24H10.2"/>
<dbReference type="AlphaFoldDB" id="Q18134"/>
<protein>
    <submittedName>
        <fullName evidence="1">Uncharacterized protein</fullName>
    </submittedName>
</protein>
<dbReference type="FunCoup" id="Q18134">
    <property type="interactions" value="858"/>
</dbReference>
<dbReference type="CTD" id="182856"/>
<dbReference type="UCSC" id="C24H10.2">
    <property type="organism name" value="c. elegans"/>
</dbReference>
<dbReference type="EMBL" id="BX284606">
    <property type="protein sequence ID" value="CCD65554.1"/>
    <property type="molecule type" value="Genomic_DNA"/>
</dbReference>
<reference evidence="1 2" key="1">
    <citation type="journal article" date="1998" name="Science">
        <title>Genome sequence of the nematode C. elegans: a platform for investigating biology.</title>
        <authorList>
            <consortium name="The C. elegans sequencing consortium"/>
            <person name="Sulson J.E."/>
            <person name="Waterston R."/>
        </authorList>
    </citation>
    <scope>NUCLEOTIDE SEQUENCE [LARGE SCALE GENOMIC DNA]</scope>
    <source>
        <strain evidence="1 2">Bristol N2</strain>
    </source>
</reference>
<dbReference type="PIR" id="T15594">
    <property type="entry name" value="T15594"/>
</dbReference>
<dbReference type="AGR" id="WB:WBGene00016068"/>
<dbReference type="HOGENOM" id="CLU_850564_0_0_1"/>
<evidence type="ECO:0000313" key="3">
    <source>
        <dbReference type="WormBase" id="C24H10.2"/>
    </source>
</evidence>
<dbReference type="InParanoid" id="Q18134"/>
<dbReference type="eggNOG" id="ENOG502THEI">
    <property type="taxonomic scope" value="Eukaryota"/>
</dbReference>
<dbReference type="Bgee" id="WBGene00016068">
    <property type="expression patterns" value="Expressed in pharyngeal muscle cell (C elegans) and 3 other cell types or tissues"/>
</dbReference>